<proteinExistence type="inferred from homology"/>
<evidence type="ECO:0000313" key="7">
    <source>
        <dbReference type="Proteomes" id="UP001345219"/>
    </source>
</evidence>
<dbReference type="SMART" id="SM00856">
    <property type="entry name" value="PMEI"/>
    <property type="match status" value="1"/>
</dbReference>
<protein>
    <recommendedName>
        <fullName evidence="5">Pectinesterase inhibitor domain-containing protein</fullName>
    </recommendedName>
</protein>
<keyword evidence="2" id="KW-1015">Disulfide bond</keyword>
<dbReference type="InterPro" id="IPR035513">
    <property type="entry name" value="Invertase/methylesterase_inhib"/>
</dbReference>
<dbReference type="PANTHER" id="PTHR35357">
    <property type="entry name" value="OS02G0537100 PROTEIN"/>
    <property type="match status" value="1"/>
</dbReference>
<evidence type="ECO:0000313" key="6">
    <source>
        <dbReference type="EMBL" id="KAK4749571.1"/>
    </source>
</evidence>
<keyword evidence="7" id="KW-1185">Reference proteome</keyword>
<dbReference type="Gene3D" id="1.20.140.40">
    <property type="entry name" value="Invertase/pectin methylesterase inhibitor family protein"/>
    <property type="match status" value="1"/>
</dbReference>
<dbReference type="PANTHER" id="PTHR35357:SF17">
    <property type="entry name" value="PECTINESTERASE INHIBITOR 12"/>
    <property type="match status" value="1"/>
</dbReference>
<comment type="similarity">
    <text evidence="3">Belongs to the PMEI family.</text>
</comment>
<evidence type="ECO:0000256" key="2">
    <source>
        <dbReference type="ARBA" id="ARBA00023157"/>
    </source>
</evidence>
<dbReference type="CDD" id="cd15795">
    <property type="entry name" value="PMEI-Pla_a_1_like"/>
    <property type="match status" value="1"/>
</dbReference>
<dbReference type="InterPro" id="IPR034088">
    <property type="entry name" value="Pla_a_1-like"/>
</dbReference>
<dbReference type="SUPFAM" id="SSF101148">
    <property type="entry name" value="Plant invertase/pectin methylesterase inhibitor"/>
    <property type="match status" value="1"/>
</dbReference>
<evidence type="ECO:0000256" key="3">
    <source>
        <dbReference type="ARBA" id="ARBA00038471"/>
    </source>
</evidence>
<comment type="caution">
    <text evidence="6">The sequence shown here is derived from an EMBL/GenBank/DDBJ whole genome shotgun (WGS) entry which is preliminary data.</text>
</comment>
<feature type="domain" description="Pectinesterase inhibitor" evidence="5">
    <location>
        <begin position="31"/>
        <end position="184"/>
    </location>
</feature>
<dbReference type="FunFam" id="1.20.140.40:FF:000002">
    <property type="entry name" value="Putative invertase inhibitor"/>
    <property type="match status" value="1"/>
</dbReference>
<dbReference type="EMBL" id="JAXIOK010000018">
    <property type="protein sequence ID" value="KAK4749571.1"/>
    <property type="molecule type" value="Genomic_DNA"/>
</dbReference>
<evidence type="ECO:0000256" key="4">
    <source>
        <dbReference type="SAM" id="SignalP"/>
    </source>
</evidence>
<name>A0AAN7JEK4_9MYRT</name>
<feature type="signal peptide" evidence="4">
    <location>
        <begin position="1"/>
        <end position="23"/>
    </location>
</feature>
<gene>
    <name evidence="6" type="ORF">SAY87_027020</name>
</gene>
<dbReference type="Pfam" id="PF04043">
    <property type="entry name" value="PMEI"/>
    <property type="match status" value="1"/>
</dbReference>
<evidence type="ECO:0000256" key="1">
    <source>
        <dbReference type="ARBA" id="ARBA00022729"/>
    </source>
</evidence>
<organism evidence="6 7">
    <name type="scientific">Trapa incisa</name>
    <dbReference type="NCBI Taxonomy" id="236973"/>
    <lineage>
        <taxon>Eukaryota</taxon>
        <taxon>Viridiplantae</taxon>
        <taxon>Streptophyta</taxon>
        <taxon>Embryophyta</taxon>
        <taxon>Tracheophyta</taxon>
        <taxon>Spermatophyta</taxon>
        <taxon>Magnoliopsida</taxon>
        <taxon>eudicotyledons</taxon>
        <taxon>Gunneridae</taxon>
        <taxon>Pentapetalae</taxon>
        <taxon>rosids</taxon>
        <taxon>malvids</taxon>
        <taxon>Myrtales</taxon>
        <taxon>Lythraceae</taxon>
        <taxon>Trapa</taxon>
    </lineage>
</organism>
<dbReference type="InterPro" id="IPR006501">
    <property type="entry name" value="Pectinesterase_inhib_dom"/>
</dbReference>
<sequence>MKFEHSFFFFVFFFLPTLIAAAAYDLEEEAATNPLIRETCRKVALNDSNVRYGFCAAALQSAPNSLCADSLRKLGFISVKLVRVNITSTRCYIKYLLRDKKVDPYVRSRLDDCLELYSDALPTVKQAVKDYQSKRYRDANVEVSSVIDAATTCEDGFEEKEGLVSPLKKRNDDVFKLSALALTIINMLPR</sequence>
<evidence type="ECO:0000259" key="5">
    <source>
        <dbReference type="SMART" id="SM00856"/>
    </source>
</evidence>
<dbReference type="Proteomes" id="UP001345219">
    <property type="component" value="Chromosome 21"/>
</dbReference>
<dbReference type="NCBIfam" id="TIGR01614">
    <property type="entry name" value="PME_inhib"/>
    <property type="match status" value="1"/>
</dbReference>
<keyword evidence="1 4" id="KW-0732">Signal</keyword>
<dbReference type="GO" id="GO:0004857">
    <property type="term" value="F:enzyme inhibitor activity"/>
    <property type="evidence" value="ECO:0007669"/>
    <property type="project" value="InterPro"/>
</dbReference>
<accession>A0AAN7JEK4</accession>
<feature type="chain" id="PRO_5042810684" description="Pectinesterase inhibitor domain-containing protein" evidence="4">
    <location>
        <begin position="24"/>
        <end position="190"/>
    </location>
</feature>
<dbReference type="AlphaFoldDB" id="A0AAN7JEK4"/>
<reference evidence="6 7" key="1">
    <citation type="journal article" date="2023" name="Hortic Res">
        <title>Pangenome of water caltrop reveals structural variations and asymmetric subgenome divergence after allopolyploidization.</title>
        <authorList>
            <person name="Zhang X."/>
            <person name="Chen Y."/>
            <person name="Wang L."/>
            <person name="Yuan Y."/>
            <person name="Fang M."/>
            <person name="Shi L."/>
            <person name="Lu R."/>
            <person name="Comes H.P."/>
            <person name="Ma Y."/>
            <person name="Chen Y."/>
            <person name="Huang G."/>
            <person name="Zhou Y."/>
            <person name="Zheng Z."/>
            <person name="Qiu Y."/>
        </authorList>
    </citation>
    <scope>NUCLEOTIDE SEQUENCE [LARGE SCALE GENOMIC DNA]</scope>
    <source>
        <tissue evidence="6">Roots</tissue>
    </source>
</reference>
<dbReference type="GO" id="GO:0005576">
    <property type="term" value="C:extracellular region"/>
    <property type="evidence" value="ECO:0007669"/>
    <property type="project" value="UniProtKB-ARBA"/>
</dbReference>